<organism evidence="1 2">
    <name type="scientific">Chryseolinea serpens</name>
    <dbReference type="NCBI Taxonomy" id="947013"/>
    <lineage>
        <taxon>Bacteria</taxon>
        <taxon>Pseudomonadati</taxon>
        <taxon>Bacteroidota</taxon>
        <taxon>Cytophagia</taxon>
        <taxon>Cytophagales</taxon>
        <taxon>Fulvivirgaceae</taxon>
        <taxon>Chryseolinea</taxon>
    </lineage>
</organism>
<evidence type="ECO:0000313" key="2">
    <source>
        <dbReference type="Proteomes" id="UP000184212"/>
    </source>
</evidence>
<dbReference type="RefSeq" id="WP_073131181.1">
    <property type="nucleotide sequence ID" value="NZ_FQWQ01000001.1"/>
</dbReference>
<sequence length="128" mass="14063">MTTPSSSLESLYQEELYSLPSPVLFILNQPWESISEPDKTVLTKMIGALRLSLASVRIITRPEFTLADISAYAPTKVIALGARFKASPDLYKHLSQDGVSVVAGDALPALDDVKKKNLWLALRQMFGV</sequence>
<dbReference type="Proteomes" id="UP000184212">
    <property type="component" value="Unassembled WGS sequence"/>
</dbReference>
<dbReference type="OrthoDB" id="959184at2"/>
<protein>
    <submittedName>
        <fullName evidence="1">Uncharacterized protein</fullName>
    </submittedName>
</protein>
<proteinExistence type="predicted"/>
<dbReference type="EMBL" id="FQWQ01000001">
    <property type="protein sequence ID" value="SHG54421.1"/>
    <property type="molecule type" value="Genomic_DNA"/>
</dbReference>
<accession>A0A1M5KNT3</accession>
<keyword evidence="2" id="KW-1185">Reference proteome</keyword>
<evidence type="ECO:0000313" key="1">
    <source>
        <dbReference type="EMBL" id="SHG54421.1"/>
    </source>
</evidence>
<gene>
    <name evidence="1" type="ORF">SAMN04488109_0752</name>
</gene>
<reference evidence="1 2" key="1">
    <citation type="submission" date="2016-11" db="EMBL/GenBank/DDBJ databases">
        <authorList>
            <person name="Jaros S."/>
            <person name="Januszkiewicz K."/>
            <person name="Wedrychowicz H."/>
        </authorList>
    </citation>
    <scope>NUCLEOTIDE SEQUENCE [LARGE SCALE GENOMIC DNA]</scope>
    <source>
        <strain evidence="1 2">DSM 24574</strain>
    </source>
</reference>
<dbReference type="STRING" id="947013.SAMN04488109_0752"/>
<dbReference type="AlphaFoldDB" id="A0A1M5KNT3"/>
<name>A0A1M5KNT3_9BACT</name>